<dbReference type="Proteomes" id="UP000184693">
    <property type="component" value="Unassembled WGS sequence"/>
</dbReference>
<dbReference type="PROSITE" id="PS50931">
    <property type="entry name" value="HTH_LYSR"/>
    <property type="match status" value="1"/>
</dbReference>
<evidence type="ECO:0000256" key="1">
    <source>
        <dbReference type="ARBA" id="ARBA00009437"/>
    </source>
</evidence>
<comment type="similarity">
    <text evidence="1">Belongs to the LysR transcriptional regulatory family.</text>
</comment>
<evidence type="ECO:0000256" key="3">
    <source>
        <dbReference type="ARBA" id="ARBA00023125"/>
    </source>
</evidence>
<dbReference type="EMBL" id="FSRM01000001">
    <property type="protein sequence ID" value="SIO18995.1"/>
    <property type="molecule type" value="Genomic_DNA"/>
</dbReference>
<dbReference type="AlphaFoldDB" id="A0A1N6HH75"/>
<dbReference type="RefSeq" id="WP_074265190.1">
    <property type="nucleotide sequence ID" value="NZ_FSRM01000001.1"/>
</dbReference>
<reference evidence="6 7" key="1">
    <citation type="submission" date="2016-11" db="EMBL/GenBank/DDBJ databases">
        <authorList>
            <person name="Jaros S."/>
            <person name="Januszkiewicz K."/>
            <person name="Wedrychowicz H."/>
        </authorList>
    </citation>
    <scope>NUCLEOTIDE SEQUENCE [LARGE SCALE GENOMIC DNA]</scope>
    <source>
        <strain evidence="6 7">GAS86</strain>
    </source>
</reference>
<dbReference type="InterPro" id="IPR058163">
    <property type="entry name" value="LysR-type_TF_proteobact-type"/>
</dbReference>
<dbReference type="Pfam" id="PF00126">
    <property type="entry name" value="HTH_1"/>
    <property type="match status" value="1"/>
</dbReference>
<dbReference type="CDD" id="cd08422">
    <property type="entry name" value="PBP2_CrgA_like"/>
    <property type="match status" value="1"/>
</dbReference>
<keyword evidence="2" id="KW-0805">Transcription regulation</keyword>
<organism evidence="6 7">
    <name type="scientific">Paraburkholderia phenazinium</name>
    <dbReference type="NCBI Taxonomy" id="60549"/>
    <lineage>
        <taxon>Bacteria</taxon>
        <taxon>Pseudomonadati</taxon>
        <taxon>Pseudomonadota</taxon>
        <taxon>Betaproteobacteria</taxon>
        <taxon>Burkholderiales</taxon>
        <taxon>Burkholderiaceae</taxon>
        <taxon>Paraburkholderia</taxon>
    </lineage>
</organism>
<dbReference type="InterPro" id="IPR000847">
    <property type="entry name" value="LysR_HTH_N"/>
</dbReference>
<dbReference type="GO" id="GO:0006351">
    <property type="term" value="P:DNA-templated transcription"/>
    <property type="evidence" value="ECO:0007669"/>
    <property type="project" value="TreeGrafter"/>
</dbReference>
<evidence type="ECO:0000256" key="2">
    <source>
        <dbReference type="ARBA" id="ARBA00023015"/>
    </source>
</evidence>
<dbReference type="SUPFAM" id="SSF46785">
    <property type="entry name" value="Winged helix' DNA-binding domain"/>
    <property type="match status" value="1"/>
</dbReference>
<dbReference type="Gene3D" id="3.40.190.290">
    <property type="match status" value="1"/>
</dbReference>
<dbReference type="Gene3D" id="1.10.10.10">
    <property type="entry name" value="Winged helix-like DNA-binding domain superfamily/Winged helix DNA-binding domain"/>
    <property type="match status" value="1"/>
</dbReference>
<dbReference type="FunFam" id="1.10.10.10:FF:000001">
    <property type="entry name" value="LysR family transcriptional regulator"/>
    <property type="match status" value="1"/>
</dbReference>
<feature type="domain" description="HTH lysR-type" evidence="5">
    <location>
        <begin position="7"/>
        <end position="64"/>
    </location>
</feature>
<dbReference type="PANTHER" id="PTHR30537:SF66">
    <property type="entry name" value="IRON-REGULATED VIRULENCE REGULATORY PROTEIN IRGB"/>
    <property type="match status" value="1"/>
</dbReference>
<dbReference type="InterPro" id="IPR036388">
    <property type="entry name" value="WH-like_DNA-bd_sf"/>
</dbReference>
<dbReference type="GO" id="GO:0003700">
    <property type="term" value="F:DNA-binding transcription factor activity"/>
    <property type="evidence" value="ECO:0007669"/>
    <property type="project" value="InterPro"/>
</dbReference>
<dbReference type="Pfam" id="PF03466">
    <property type="entry name" value="LysR_substrate"/>
    <property type="match status" value="1"/>
</dbReference>
<evidence type="ECO:0000259" key="5">
    <source>
        <dbReference type="PROSITE" id="PS50931"/>
    </source>
</evidence>
<proteinExistence type="inferred from homology"/>
<evidence type="ECO:0000313" key="7">
    <source>
        <dbReference type="Proteomes" id="UP000184693"/>
    </source>
</evidence>
<name>A0A1N6HH75_9BURK</name>
<evidence type="ECO:0000313" key="6">
    <source>
        <dbReference type="EMBL" id="SIO18995.1"/>
    </source>
</evidence>
<dbReference type="GO" id="GO:0043565">
    <property type="term" value="F:sequence-specific DNA binding"/>
    <property type="evidence" value="ECO:0007669"/>
    <property type="project" value="TreeGrafter"/>
</dbReference>
<evidence type="ECO:0000256" key="4">
    <source>
        <dbReference type="ARBA" id="ARBA00023163"/>
    </source>
</evidence>
<dbReference type="PANTHER" id="PTHR30537">
    <property type="entry name" value="HTH-TYPE TRANSCRIPTIONAL REGULATOR"/>
    <property type="match status" value="1"/>
</dbReference>
<accession>A0A1N6HH75</accession>
<keyword evidence="4" id="KW-0804">Transcription</keyword>
<dbReference type="SUPFAM" id="SSF53850">
    <property type="entry name" value="Periplasmic binding protein-like II"/>
    <property type="match status" value="1"/>
</dbReference>
<gene>
    <name evidence="6" type="ORF">SAMN05444168_3274</name>
</gene>
<dbReference type="InterPro" id="IPR005119">
    <property type="entry name" value="LysR_subst-bd"/>
</dbReference>
<keyword evidence="3 6" id="KW-0238">DNA-binding</keyword>
<protein>
    <submittedName>
        <fullName evidence="6">DNA-binding transcriptional regulator, LysR family</fullName>
    </submittedName>
</protein>
<sequence length="303" mass="32878">MSDLRNLTFEHLLNYIAVVETGSFTRAAERRGVGKTTVSDSIQRLELELGATLLVRTTRRISVTEAGASFFETCREIVRLAEEAMSLASPSQDDLRGTLRVASSVEYSAIVLAPVLARMRSAHPRLRLEIVSGDRAIDLIAEGVDVAIRLGELTDSSHRAVRIGEYSKWLVAGPDFVVRNALPEDVGDAAKLAFVGLSVLAQPSRFELCSAAGDSREIEFVTGLFADTVYACRAAIAEGAGIGLLPDFSVRADIAAGRLVRVYPDWSTAPMTIHALLPPGRHTAPKVRALIDMLKDHSRVARR</sequence>
<dbReference type="OrthoDB" id="9786526at2"/>
<dbReference type="InterPro" id="IPR036390">
    <property type="entry name" value="WH_DNA-bd_sf"/>
</dbReference>